<comment type="subcellular location">
    <subcellularLocation>
        <location evidence="1">Cell inner membrane</location>
        <topology evidence="1">Multi-pass membrane protein</topology>
    </subcellularLocation>
</comment>
<feature type="transmembrane region" description="Helical" evidence="7">
    <location>
        <begin position="135"/>
        <end position="159"/>
    </location>
</feature>
<evidence type="ECO:0000256" key="7">
    <source>
        <dbReference type="SAM" id="Phobius"/>
    </source>
</evidence>
<dbReference type="InterPro" id="IPR004681">
    <property type="entry name" value="TRAP_DctM"/>
</dbReference>
<feature type="domain" description="TRAP C4-dicarboxylate transport system permease DctM subunit" evidence="8">
    <location>
        <begin position="7"/>
        <end position="418"/>
    </location>
</feature>
<evidence type="ECO:0000256" key="5">
    <source>
        <dbReference type="ARBA" id="ARBA00022989"/>
    </source>
</evidence>
<feature type="transmembrane region" description="Helical" evidence="7">
    <location>
        <begin position="219"/>
        <end position="237"/>
    </location>
</feature>
<dbReference type="AlphaFoldDB" id="A0A212JY15"/>
<accession>A0A212JY15</accession>
<reference evidence="9" key="1">
    <citation type="submission" date="2016-04" db="EMBL/GenBank/DDBJ databases">
        <authorList>
            <person name="Evans L.H."/>
            <person name="Alamgir A."/>
            <person name="Owens N."/>
            <person name="Weber N.D."/>
            <person name="Virtaneva K."/>
            <person name="Barbian K."/>
            <person name="Babar A."/>
            <person name="Rosenke K."/>
        </authorList>
    </citation>
    <scope>NUCLEOTIDE SEQUENCE</scope>
    <source>
        <strain evidence="9">86</strain>
    </source>
</reference>
<evidence type="ECO:0000313" key="9">
    <source>
        <dbReference type="EMBL" id="SBW04329.1"/>
    </source>
</evidence>
<proteinExistence type="predicted"/>
<keyword evidence="2" id="KW-1003">Cell membrane</keyword>
<dbReference type="PANTHER" id="PTHR33362:SF3">
    <property type="entry name" value="SIALIC ACID TRAP TRANSPORTER PERMEASE PROTEIN SIAT"/>
    <property type="match status" value="1"/>
</dbReference>
<name>A0A212JY15_9DELT</name>
<feature type="transmembrane region" description="Helical" evidence="7">
    <location>
        <begin position="316"/>
        <end position="346"/>
    </location>
</feature>
<dbReference type="GO" id="GO:0005886">
    <property type="term" value="C:plasma membrane"/>
    <property type="evidence" value="ECO:0007669"/>
    <property type="project" value="UniProtKB-SubCell"/>
</dbReference>
<dbReference type="GO" id="GO:0022857">
    <property type="term" value="F:transmembrane transporter activity"/>
    <property type="evidence" value="ECO:0007669"/>
    <property type="project" value="TreeGrafter"/>
</dbReference>
<sequence>MTGLSLIIIFLAFLFFNVPIMIAIGVASVSYCLIFEPVPMAMIMNTYFTSLDSFPLIAIPFFILAGELMMQGGISTRLITFCRALVGTMTGAIGAVTVVSSMIFAAVAGSGTATVACIGSITIPEMLKEKYDKGFACALAATAGALGPIIPPSVAMILYGVCCGVSITKLFIGGVIPGIMITLGLVLLVRYFAKKNGYGISPEEAEKARIPLGKATREAFWSLTIPGIILGGIYGGIFTPTEAAVVACVFAMFVGVVVYKEYTVREIPRIFKKTTLTSGTIMLLVACATALGRLLTVEQIPEQLAEFFVEMASNKYVLLLIINLFLLVVGMFMETYAAIILLAPVLLPSVEAMGIDPLHFGLIMTVNLTIGLCTPPVGVNLFIATRIGNCPIEQMFKWLLPTLAVLIFVLFLITYVPPLTLFLPSLL</sequence>
<keyword evidence="3" id="KW-0997">Cell inner membrane</keyword>
<evidence type="ECO:0000256" key="3">
    <source>
        <dbReference type="ARBA" id="ARBA00022519"/>
    </source>
</evidence>
<dbReference type="PANTHER" id="PTHR33362">
    <property type="entry name" value="SIALIC ACID TRAP TRANSPORTER PERMEASE PROTEIN SIAT-RELATED"/>
    <property type="match status" value="1"/>
</dbReference>
<evidence type="ECO:0000256" key="6">
    <source>
        <dbReference type="ARBA" id="ARBA00023136"/>
    </source>
</evidence>
<evidence type="ECO:0000256" key="2">
    <source>
        <dbReference type="ARBA" id="ARBA00022475"/>
    </source>
</evidence>
<feature type="transmembrane region" description="Helical" evidence="7">
    <location>
        <begin position="398"/>
        <end position="423"/>
    </location>
</feature>
<keyword evidence="5 7" id="KW-1133">Transmembrane helix</keyword>
<feature type="transmembrane region" description="Helical" evidence="7">
    <location>
        <begin position="358"/>
        <end position="378"/>
    </location>
</feature>
<dbReference type="Pfam" id="PF06808">
    <property type="entry name" value="DctM"/>
    <property type="match status" value="1"/>
</dbReference>
<dbReference type="InterPro" id="IPR010656">
    <property type="entry name" value="DctM"/>
</dbReference>
<keyword evidence="4 7" id="KW-0812">Transmembrane</keyword>
<protein>
    <submittedName>
        <fullName evidence="9">C4-dicarboxylate transport system (Permease large protein)</fullName>
    </submittedName>
</protein>
<feature type="transmembrane region" description="Helical" evidence="7">
    <location>
        <begin position="243"/>
        <end position="262"/>
    </location>
</feature>
<feature type="transmembrane region" description="Helical" evidence="7">
    <location>
        <begin position="171"/>
        <end position="193"/>
    </location>
</feature>
<gene>
    <name evidence="9" type="ORF">KL86DPRO_20297</name>
</gene>
<dbReference type="NCBIfam" id="TIGR00786">
    <property type="entry name" value="dctM"/>
    <property type="match status" value="1"/>
</dbReference>
<dbReference type="EMBL" id="FLUQ01000002">
    <property type="protein sequence ID" value="SBW04329.1"/>
    <property type="molecule type" value="Genomic_DNA"/>
</dbReference>
<evidence type="ECO:0000259" key="8">
    <source>
        <dbReference type="Pfam" id="PF06808"/>
    </source>
</evidence>
<keyword evidence="6 7" id="KW-0472">Membrane</keyword>
<feature type="transmembrane region" description="Helical" evidence="7">
    <location>
        <begin position="102"/>
        <end position="123"/>
    </location>
</feature>
<feature type="transmembrane region" description="Helical" evidence="7">
    <location>
        <begin position="42"/>
        <end position="66"/>
    </location>
</feature>
<evidence type="ECO:0000256" key="1">
    <source>
        <dbReference type="ARBA" id="ARBA00004429"/>
    </source>
</evidence>
<feature type="transmembrane region" description="Helical" evidence="7">
    <location>
        <begin position="78"/>
        <end position="96"/>
    </location>
</feature>
<feature type="transmembrane region" description="Helical" evidence="7">
    <location>
        <begin position="274"/>
        <end position="296"/>
    </location>
</feature>
<evidence type="ECO:0000256" key="4">
    <source>
        <dbReference type="ARBA" id="ARBA00022692"/>
    </source>
</evidence>
<organism evidence="9">
    <name type="scientific">uncultured delta proteobacterium</name>
    <dbReference type="NCBI Taxonomy" id="34034"/>
    <lineage>
        <taxon>Bacteria</taxon>
        <taxon>Deltaproteobacteria</taxon>
        <taxon>environmental samples</taxon>
    </lineage>
</organism>
<dbReference type="PIRSF" id="PIRSF006066">
    <property type="entry name" value="HI0050"/>
    <property type="match status" value="1"/>
</dbReference>